<feature type="region of interest" description="Disordered" evidence="1">
    <location>
        <begin position="191"/>
        <end position="215"/>
    </location>
</feature>
<evidence type="ECO:0000313" key="2">
    <source>
        <dbReference type="EMBL" id="CAD8221369.1"/>
    </source>
</evidence>
<sequence>MARRRASLDGKVLVGGEGQDYIAATLSRADDVAAAMERVRKHGALLDADTEPVLGLLSALGVKRGEAYREMLERAVAELTRRAPTLPQGTLLSLLDASFPYIGIEELKAVPLTVFAHMTPVPSSYLKQVSRDMGMFRQLPVEVQRQCWVKDAALLRRHVSPSMMAYGEETEAVRMNMNQDMTLAELNASDDWSPTSAARGTSDGGAGGAKSRKALRTESASVNRLRNIIGTTKNSMNPSLYIEVIRLCRAHFANSGDDSACSLRSQLLMSYHDAGENELCSMDKCHRLAWLMDACIRDRYLDGRRLKEMGSLIDNAVKKAKSKTVKKPTKTKPTRFRIVGFGAKKAEAKKDGNESDDGGSISRVHDVHERDDTLEQVPGDMGMILQDPPVLHLLLHETIRTLEAVIEAEGVPKKEPRLHDLTKFICLALTSQACLRENFSEVPATPEPIVKDFYTLLGKLMLDVMLRDNDDDMETDGAHEPDIDVETRGKFKELMIWSPAIRKIMLTYALICLQRNNIRTATEVLEIAADVLIDDVIIYEGAFALTLANRMSTMLKKKQTTVDSALWKYAVDGILIRSTSASLEVHEEVLRMLMLAADELTTEALATAVEATLINTKKSRKQRKKRAKQIVYEYEPIDTSKHARHGSSHNFGATADVHGIAASSTSAASVDSIRAACELFASTKKLSKESAPILFDWLNKRSKCANDGDNAGIAGTGGYFDDEGDEGGSILDFGLSRDVKSPSVVRDSPLMSPRRA</sequence>
<dbReference type="GO" id="GO:0005634">
    <property type="term" value="C:nucleus"/>
    <property type="evidence" value="ECO:0007669"/>
    <property type="project" value="InterPro"/>
</dbReference>
<gene>
    <name evidence="2" type="ORF">OLUC0939_LOCUS2089</name>
</gene>
<dbReference type="EMBL" id="HBDX01002429">
    <property type="protein sequence ID" value="CAD8221369.1"/>
    <property type="molecule type" value="Transcribed_RNA"/>
</dbReference>
<organism evidence="2">
    <name type="scientific">Ostreococcus sp. 'lucimarinus'</name>
    <dbReference type="NCBI Taxonomy" id="242159"/>
    <lineage>
        <taxon>Eukaryota</taxon>
        <taxon>Viridiplantae</taxon>
        <taxon>Chlorophyta</taxon>
        <taxon>Mamiellophyceae</taxon>
        <taxon>Mamiellales</taxon>
        <taxon>Bathycoccaceae</taxon>
        <taxon>Ostreococcus</taxon>
    </lineage>
</organism>
<dbReference type="Pfam" id="PF06209">
    <property type="entry name" value="COBRA1"/>
    <property type="match status" value="3"/>
</dbReference>
<dbReference type="GO" id="GO:0045892">
    <property type="term" value="P:negative regulation of DNA-templated transcription"/>
    <property type="evidence" value="ECO:0007669"/>
    <property type="project" value="InterPro"/>
</dbReference>
<name>A0A7R9XQZ4_9CHLO</name>
<dbReference type="InterPro" id="IPR010405">
    <property type="entry name" value="COBRA1"/>
</dbReference>
<protein>
    <submittedName>
        <fullName evidence="2">Uncharacterized protein</fullName>
    </submittedName>
</protein>
<dbReference type="AlphaFoldDB" id="A0A7R9XQZ4"/>
<dbReference type="PANTHER" id="PTHR13503:SF3">
    <property type="entry name" value="NEGATIVE ELONGATION FACTOR B"/>
    <property type="match status" value="1"/>
</dbReference>
<proteinExistence type="predicted"/>
<accession>A0A7R9XQZ4</accession>
<dbReference type="PANTHER" id="PTHR13503">
    <property type="entry name" value="NEGATIVE ELONGATION FACTOR COMPLEX MEMBER B"/>
    <property type="match status" value="1"/>
</dbReference>
<reference evidence="2" key="1">
    <citation type="submission" date="2021-01" db="EMBL/GenBank/DDBJ databases">
        <authorList>
            <person name="Corre E."/>
            <person name="Pelletier E."/>
            <person name="Niang G."/>
            <person name="Scheremetjew M."/>
            <person name="Finn R."/>
            <person name="Kale V."/>
            <person name="Holt S."/>
            <person name="Cochrane G."/>
            <person name="Meng A."/>
            <person name="Brown T."/>
            <person name="Cohen L."/>
        </authorList>
    </citation>
    <scope>NUCLEOTIDE SEQUENCE</scope>
    <source>
        <strain evidence="2">Clade-A-BCC118000</strain>
    </source>
</reference>
<evidence type="ECO:0000256" key="1">
    <source>
        <dbReference type="SAM" id="MobiDB-lite"/>
    </source>
</evidence>